<dbReference type="SUPFAM" id="SSF52172">
    <property type="entry name" value="CheY-like"/>
    <property type="match status" value="1"/>
</dbReference>
<dbReference type="PROSITE" id="PS50043">
    <property type="entry name" value="HTH_LUXR_2"/>
    <property type="match status" value="1"/>
</dbReference>
<dbReference type="RefSeq" id="WP_233726326.1">
    <property type="nucleotide sequence ID" value="NZ_JAJVCN010000001.1"/>
</dbReference>
<feature type="domain" description="Response regulatory" evidence="5">
    <location>
        <begin position="3"/>
        <end position="115"/>
    </location>
</feature>
<evidence type="ECO:0000259" key="5">
    <source>
        <dbReference type="PROSITE" id="PS50110"/>
    </source>
</evidence>
<dbReference type="SMART" id="SM00448">
    <property type="entry name" value="REC"/>
    <property type="match status" value="1"/>
</dbReference>
<organism evidence="6 7">
    <name type="scientific">Kibdelosporangium philippinense</name>
    <dbReference type="NCBI Taxonomy" id="211113"/>
    <lineage>
        <taxon>Bacteria</taxon>
        <taxon>Bacillati</taxon>
        <taxon>Actinomycetota</taxon>
        <taxon>Actinomycetes</taxon>
        <taxon>Pseudonocardiales</taxon>
        <taxon>Pseudonocardiaceae</taxon>
        <taxon>Kibdelosporangium</taxon>
    </lineage>
</organism>
<dbReference type="InterPro" id="IPR011006">
    <property type="entry name" value="CheY-like_superfamily"/>
</dbReference>
<protein>
    <submittedName>
        <fullName evidence="6">Response regulator transcription factor</fullName>
    </submittedName>
</protein>
<evidence type="ECO:0000256" key="2">
    <source>
        <dbReference type="ARBA" id="ARBA00023125"/>
    </source>
</evidence>
<evidence type="ECO:0000313" key="7">
    <source>
        <dbReference type="Proteomes" id="UP001521150"/>
    </source>
</evidence>
<evidence type="ECO:0000256" key="1">
    <source>
        <dbReference type="ARBA" id="ARBA00022553"/>
    </source>
</evidence>
<sequence length="203" mass="21319">MIRVAVVDDHTLVREGLGFVLNTHADITVVAQCASGEELLALALDEIDVILLDLYMPGMDGLETLRQIGPTPKTLILTTVGKDRDIRQALSLGAGGFVLKDSTGSELATAVRTVHCGMTVISPAAATSLSIHQQALTPRERDVLSMLGRGLSNRDIADELGLAERTVKVHVGNVLAKLGVPSRTQAALKAETVLNQGTPAGAP</sequence>
<evidence type="ECO:0000259" key="4">
    <source>
        <dbReference type="PROSITE" id="PS50043"/>
    </source>
</evidence>
<dbReference type="InterPro" id="IPR016032">
    <property type="entry name" value="Sig_transdc_resp-reg_C-effctor"/>
</dbReference>
<dbReference type="SUPFAM" id="SSF46894">
    <property type="entry name" value="C-terminal effector domain of the bipartite response regulators"/>
    <property type="match status" value="1"/>
</dbReference>
<accession>A0ABS8ZAF6</accession>
<dbReference type="InterPro" id="IPR000792">
    <property type="entry name" value="Tscrpt_reg_LuxR_C"/>
</dbReference>
<dbReference type="Gene3D" id="3.40.50.2300">
    <property type="match status" value="1"/>
</dbReference>
<dbReference type="SMART" id="SM00421">
    <property type="entry name" value="HTH_LUXR"/>
    <property type="match status" value="1"/>
</dbReference>
<dbReference type="PROSITE" id="PS50110">
    <property type="entry name" value="RESPONSE_REGULATORY"/>
    <property type="match status" value="1"/>
</dbReference>
<dbReference type="Pfam" id="PF00072">
    <property type="entry name" value="Response_reg"/>
    <property type="match status" value="1"/>
</dbReference>
<gene>
    <name evidence="6" type="ORF">LWC34_18760</name>
</gene>
<feature type="modified residue" description="4-aspartylphosphate" evidence="3">
    <location>
        <position position="53"/>
    </location>
</feature>
<keyword evidence="7" id="KW-1185">Reference proteome</keyword>
<dbReference type="PANTHER" id="PTHR43214:SF43">
    <property type="entry name" value="TWO-COMPONENT RESPONSE REGULATOR"/>
    <property type="match status" value="1"/>
</dbReference>
<dbReference type="PRINTS" id="PR00038">
    <property type="entry name" value="HTHLUXR"/>
</dbReference>
<name>A0ABS8ZAF6_9PSEU</name>
<reference evidence="6 7" key="1">
    <citation type="submission" date="2021-12" db="EMBL/GenBank/DDBJ databases">
        <title>Genome sequence of Kibdelosporangium philippinense ATCC 49844.</title>
        <authorList>
            <person name="Fedorov E.A."/>
            <person name="Omeragic M."/>
            <person name="Shalygina K.F."/>
            <person name="Maclea K.S."/>
        </authorList>
    </citation>
    <scope>NUCLEOTIDE SEQUENCE [LARGE SCALE GENOMIC DNA]</scope>
    <source>
        <strain evidence="6 7">ATCC 49844</strain>
    </source>
</reference>
<dbReference type="InterPro" id="IPR039420">
    <property type="entry name" value="WalR-like"/>
</dbReference>
<proteinExistence type="predicted"/>
<dbReference type="PANTHER" id="PTHR43214">
    <property type="entry name" value="TWO-COMPONENT RESPONSE REGULATOR"/>
    <property type="match status" value="1"/>
</dbReference>
<dbReference type="CDD" id="cd06170">
    <property type="entry name" value="LuxR_C_like"/>
    <property type="match status" value="1"/>
</dbReference>
<dbReference type="InterPro" id="IPR058245">
    <property type="entry name" value="NreC/VraR/RcsB-like_REC"/>
</dbReference>
<evidence type="ECO:0000256" key="3">
    <source>
        <dbReference type="PROSITE-ProRule" id="PRU00169"/>
    </source>
</evidence>
<dbReference type="EMBL" id="JAJVCN010000001">
    <property type="protein sequence ID" value="MCE7004849.1"/>
    <property type="molecule type" value="Genomic_DNA"/>
</dbReference>
<feature type="domain" description="HTH luxR-type" evidence="4">
    <location>
        <begin position="129"/>
        <end position="194"/>
    </location>
</feature>
<dbReference type="PROSITE" id="PS00622">
    <property type="entry name" value="HTH_LUXR_1"/>
    <property type="match status" value="1"/>
</dbReference>
<comment type="caution">
    <text evidence="6">The sequence shown here is derived from an EMBL/GenBank/DDBJ whole genome shotgun (WGS) entry which is preliminary data.</text>
</comment>
<keyword evidence="1 3" id="KW-0597">Phosphoprotein</keyword>
<dbReference type="Proteomes" id="UP001521150">
    <property type="component" value="Unassembled WGS sequence"/>
</dbReference>
<dbReference type="CDD" id="cd17535">
    <property type="entry name" value="REC_NarL-like"/>
    <property type="match status" value="1"/>
</dbReference>
<dbReference type="Pfam" id="PF00196">
    <property type="entry name" value="GerE"/>
    <property type="match status" value="1"/>
</dbReference>
<dbReference type="InterPro" id="IPR001789">
    <property type="entry name" value="Sig_transdc_resp-reg_receiver"/>
</dbReference>
<keyword evidence="2" id="KW-0238">DNA-binding</keyword>
<evidence type="ECO:0000313" key="6">
    <source>
        <dbReference type="EMBL" id="MCE7004849.1"/>
    </source>
</evidence>